<evidence type="ECO:0000313" key="3">
    <source>
        <dbReference type="EMBL" id="MCW9713352.1"/>
    </source>
</evidence>
<keyword evidence="4" id="KW-1185">Reference proteome</keyword>
<gene>
    <name evidence="3" type="ORF">LQ318_10575</name>
</gene>
<reference evidence="3 4" key="1">
    <citation type="submission" date="2021-11" db="EMBL/GenBank/DDBJ databases">
        <title>Aliifidinibius sp. nov., a new bacterium isolated from saline soil.</title>
        <authorList>
            <person name="Galisteo C."/>
            <person name="De La Haba R."/>
            <person name="Sanchez-Porro C."/>
            <person name="Ventosa A."/>
        </authorList>
    </citation>
    <scope>NUCLEOTIDE SEQUENCE [LARGE SCALE GENOMIC DNA]</scope>
    <source>
        <strain evidence="3 4">KACC 190600</strain>
    </source>
</reference>
<feature type="region of interest" description="Disordered" evidence="2">
    <location>
        <begin position="1"/>
        <end position="26"/>
    </location>
</feature>
<dbReference type="RefSeq" id="WP_265789962.1">
    <property type="nucleotide sequence ID" value="NZ_BAABRS010000002.1"/>
</dbReference>
<comment type="caution">
    <text evidence="3">The sequence shown here is derived from an EMBL/GenBank/DDBJ whole genome shotgun (WGS) entry which is preliminary data.</text>
</comment>
<dbReference type="InterPro" id="IPR011042">
    <property type="entry name" value="6-blade_b-propeller_TolB-like"/>
</dbReference>
<protein>
    <recommendedName>
        <fullName evidence="5">WD40-like Beta Propeller Repeat</fullName>
    </recommendedName>
</protein>
<proteinExistence type="inferred from homology"/>
<dbReference type="SUPFAM" id="SSF69304">
    <property type="entry name" value="Tricorn protease N-terminal domain"/>
    <property type="match status" value="1"/>
</dbReference>
<name>A0ABT3PZT4_9BACT</name>
<organism evidence="3 4">
    <name type="scientific">Fodinibius salicampi</name>
    <dbReference type="NCBI Taxonomy" id="1920655"/>
    <lineage>
        <taxon>Bacteria</taxon>
        <taxon>Pseudomonadati</taxon>
        <taxon>Balneolota</taxon>
        <taxon>Balneolia</taxon>
        <taxon>Balneolales</taxon>
        <taxon>Balneolaceae</taxon>
        <taxon>Fodinibius</taxon>
    </lineage>
</organism>
<accession>A0ABT3PZT4</accession>
<evidence type="ECO:0008006" key="5">
    <source>
        <dbReference type="Google" id="ProtNLM"/>
    </source>
</evidence>
<sequence>MIVSCSDPAGSEPEPTEPGPEPTDTLSNEIVFVSDSDGDDDIYVMNADGTGRTQLTKDSPLDSNPVFSPDGPKIAFFSYDYDREDSDIYVVNADGSGLIVNLTDNASSAEGGHDWSPAE</sequence>
<evidence type="ECO:0000256" key="2">
    <source>
        <dbReference type="SAM" id="MobiDB-lite"/>
    </source>
</evidence>
<evidence type="ECO:0000313" key="4">
    <source>
        <dbReference type="Proteomes" id="UP001207337"/>
    </source>
</evidence>
<dbReference type="PANTHER" id="PTHR36842:SF1">
    <property type="entry name" value="PROTEIN TOLB"/>
    <property type="match status" value="1"/>
</dbReference>
<dbReference type="Proteomes" id="UP001207337">
    <property type="component" value="Unassembled WGS sequence"/>
</dbReference>
<dbReference type="InterPro" id="IPR011659">
    <property type="entry name" value="WD40"/>
</dbReference>
<dbReference type="Pfam" id="PF07676">
    <property type="entry name" value="PD40"/>
    <property type="match status" value="1"/>
</dbReference>
<evidence type="ECO:0000256" key="1">
    <source>
        <dbReference type="ARBA" id="ARBA00009820"/>
    </source>
</evidence>
<dbReference type="Gene3D" id="2.120.10.30">
    <property type="entry name" value="TolB, C-terminal domain"/>
    <property type="match status" value="1"/>
</dbReference>
<dbReference type="PANTHER" id="PTHR36842">
    <property type="entry name" value="PROTEIN TOLB HOMOLOG"/>
    <property type="match status" value="1"/>
</dbReference>
<comment type="similarity">
    <text evidence="1">Belongs to the TolB family.</text>
</comment>
<dbReference type="EMBL" id="JAJNDC010000002">
    <property type="protein sequence ID" value="MCW9713352.1"/>
    <property type="molecule type" value="Genomic_DNA"/>
</dbReference>